<dbReference type="AlphaFoldDB" id="A0A0H5DQC4"/>
<name>A0A0H5DQC4_9BACT</name>
<accession>A0A0H5DQC4</accession>
<organism evidence="2 3">
    <name type="scientific">Estrella lausannensis</name>
    <dbReference type="NCBI Taxonomy" id="483423"/>
    <lineage>
        <taxon>Bacteria</taxon>
        <taxon>Pseudomonadati</taxon>
        <taxon>Chlamydiota</taxon>
        <taxon>Chlamydiia</taxon>
        <taxon>Parachlamydiales</taxon>
        <taxon>Candidatus Criblamydiaceae</taxon>
        <taxon>Estrella</taxon>
    </lineage>
</organism>
<dbReference type="InterPro" id="IPR053716">
    <property type="entry name" value="Flag_assembly_chemotaxis_eff"/>
</dbReference>
<proteinExistence type="predicted"/>
<reference evidence="3" key="1">
    <citation type="submission" date="2015-06" db="EMBL/GenBank/DDBJ databases">
        <authorList>
            <person name="Bertelli C."/>
        </authorList>
    </citation>
    <scope>NUCLEOTIDE SEQUENCE [LARGE SCALE GENOMIC DNA]</scope>
    <source>
        <strain evidence="3">CRIB-30</strain>
    </source>
</reference>
<sequence>MMKMPAYPLLEVMNIKKRRVDDQERVVKEKKAKLDLETQKLKEREADRDKVLKHHNDKLEQLRHELDTGTTTEKIKMMKVYLKEVKEKLKIEEKKVKEQKDQVELAAKDLDVAEKELKKRRQDVDKLNVHRADWEKEIKLEMEMKELDQQDEMGNVIFLKRVRESNR</sequence>
<evidence type="ECO:0000256" key="1">
    <source>
        <dbReference type="SAM" id="Coils"/>
    </source>
</evidence>
<dbReference type="Gene3D" id="1.10.287.1700">
    <property type="match status" value="1"/>
</dbReference>
<dbReference type="RefSeq" id="WP_239414317.1">
    <property type="nucleotide sequence ID" value="NZ_CWGJ01000006.1"/>
</dbReference>
<gene>
    <name evidence="2" type="ORF">ELAC_0388</name>
</gene>
<dbReference type="Pfam" id="PF16789">
    <property type="entry name" value="YscO-like"/>
    <property type="match status" value="1"/>
</dbReference>
<evidence type="ECO:0000313" key="3">
    <source>
        <dbReference type="Proteomes" id="UP000220251"/>
    </source>
</evidence>
<dbReference type="InterPro" id="IPR031869">
    <property type="entry name" value="YscO-like"/>
</dbReference>
<keyword evidence="3" id="KW-1185">Reference proteome</keyword>
<keyword evidence="1" id="KW-0175">Coiled coil</keyword>
<dbReference type="EMBL" id="CWGJ01000006">
    <property type="protein sequence ID" value="CRX37749.1"/>
    <property type="molecule type" value="Genomic_DNA"/>
</dbReference>
<evidence type="ECO:0008006" key="4">
    <source>
        <dbReference type="Google" id="ProtNLM"/>
    </source>
</evidence>
<feature type="coiled-coil region" evidence="1">
    <location>
        <begin position="13"/>
        <end position="47"/>
    </location>
</feature>
<dbReference type="Proteomes" id="UP000220251">
    <property type="component" value="Unassembled WGS sequence"/>
</dbReference>
<evidence type="ECO:0000313" key="2">
    <source>
        <dbReference type="EMBL" id="CRX37749.1"/>
    </source>
</evidence>
<feature type="coiled-coil region" evidence="1">
    <location>
        <begin position="82"/>
        <end position="130"/>
    </location>
</feature>
<protein>
    <recommendedName>
        <fullName evidence="4">Type III secretion T3S chaperone</fullName>
    </recommendedName>
</protein>